<protein>
    <submittedName>
        <fullName evidence="1">Uncharacterized protein</fullName>
    </submittedName>
</protein>
<dbReference type="VEuPathDB" id="TrichDB:TRFO_29165"/>
<dbReference type="PANTHER" id="PTHR41733:SF1">
    <property type="entry name" value="CHROMOSOME UNDETERMINED SCAFFOLD_30, WHOLE GENOME SHOTGUN SEQUENCE"/>
    <property type="match status" value="1"/>
</dbReference>
<gene>
    <name evidence="1" type="ORF">TRFO_29165</name>
</gene>
<comment type="caution">
    <text evidence="1">The sequence shown here is derived from an EMBL/GenBank/DDBJ whole genome shotgun (WGS) entry which is preliminary data.</text>
</comment>
<dbReference type="Proteomes" id="UP000179807">
    <property type="component" value="Unassembled WGS sequence"/>
</dbReference>
<name>A0A1J4K164_9EUKA</name>
<dbReference type="EMBL" id="MLAK01000826">
    <property type="protein sequence ID" value="OHT03494.1"/>
    <property type="molecule type" value="Genomic_DNA"/>
</dbReference>
<sequence length="219" mass="26043">MIESDDDGILVTFYSNKALNIEKETFRRICMKYGTRWNLMYCLMPWRTKANWRSTWIQATKQQSISEWIGIRHDPYEIGKIYKPMCHKGFENDKLIYKKKLVNKNEMITKEQRNETRLQNNAAFGLTDEKAKDIDIPFIMNMDYISDAAKMKKILLILRLRQLKIEKARRMNQQPPKARLKLLVGRGKNMKPGIRRTYMPFSRDTSDLLFDASNFNDLF</sequence>
<accession>A0A1J4K164</accession>
<reference evidence="1" key="1">
    <citation type="submission" date="2016-10" db="EMBL/GenBank/DDBJ databases">
        <authorList>
            <person name="Benchimol M."/>
            <person name="Almeida L.G."/>
            <person name="Vasconcelos A.T."/>
            <person name="Perreira-Neves A."/>
            <person name="Rosa I.A."/>
            <person name="Tasca T."/>
            <person name="Bogo M.R."/>
            <person name="de Souza W."/>
        </authorList>
    </citation>
    <scope>NUCLEOTIDE SEQUENCE [LARGE SCALE GENOMIC DNA]</scope>
    <source>
        <strain evidence="1">K</strain>
    </source>
</reference>
<keyword evidence="2" id="KW-1185">Reference proteome</keyword>
<evidence type="ECO:0000313" key="2">
    <source>
        <dbReference type="Proteomes" id="UP000179807"/>
    </source>
</evidence>
<dbReference type="RefSeq" id="XP_068356630.1">
    <property type="nucleotide sequence ID" value="XM_068506616.1"/>
</dbReference>
<proteinExistence type="predicted"/>
<dbReference type="PANTHER" id="PTHR41733">
    <property type="entry name" value="UBIQUITIN-ASSOCIATED/TRANSLATION ELONGATION FACTOR EF1B, N-TERMINAL, EUKARYOTE"/>
    <property type="match status" value="1"/>
</dbReference>
<organism evidence="1 2">
    <name type="scientific">Tritrichomonas foetus</name>
    <dbReference type="NCBI Taxonomy" id="1144522"/>
    <lineage>
        <taxon>Eukaryota</taxon>
        <taxon>Metamonada</taxon>
        <taxon>Parabasalia</taxon>
        <taxon>Tritrichomonadida</taxon>
        <taxon>Tritrichomonadidae</taxon>
        <taxon>Tritrichomonas</taxon>
    </lineage>
</organism>
<dbReference type="AlphaFoldDB" id="A0A1J4K164"/>
<dbReference type="GeneID" id="94841320"/>
<evidence type="ECO:0000313" key="1">
    <source>
        <dbReference type="EMBL" id="OHT03494.1"/>
    </source>
</evidence>